<keyword evidence="11" id="KW-0234">DNA repair</keyword>
<evidence type="ECO:0000256" key="8">
    <source>
        <dbReference type="ARBA" id="ARBA00022801"/>
    </source>
</evidence>
<keyword evidence="9" id="KW-0408">Iron</keyword>
<dbReference type="GO" id="GO:0046872">
    <property type="term" value="F:metal ion binding"/>
    <property type="evidence" value="ECO:0007669"/>
    <property type="project" value="UniProtKB-KW"/>
</dbReference>
<gene>
    <name evidence="13" type="ordered locus">Ctha_1942</name>
</gene>
<keyword evidence="14" id="KW-1185">Reference proteome</keyword>
<dbReference type="Pfam" id="PF03167">
    <property type="entry name" value="UDG"/>
    <property type="match status" value="1"/>
</dbReference>
<keyword evidence="10" id="KW-0411">Iron-sulfur</keyword>
<dbReference type="KEGG" id="cts:Ctha_1942"/>
<dbReference type="PANTHER" id="PTHR33693:SF1">
    <property type="entry name" value="TYPE-4 URACIL-DNA GLYCOSYLASE"/>
    <property type="match status" value="1"/>
</dbReference>
<dbReference type="InterPro" id="IPR005122">
    <property type="entry name" value="Uracil-DNA_glycosylase-like"/>
</dbReference>
<evidence type="ECO:0000256" key="1">
    <source>
        <dbReference type="ARBA" id="ARBA00001400"/>
    </source>
</evidence>
<dbReference type="eggNOG" id="COG1573">
    <property type="taxonomic scope" value="Bacteria"/>
</dbReference>
<evidence type="ECO:0000256" key="3">
    <source>
        <dbReference type="ARBA" id="ARBA00012030"/>
    </source>
</evidence>
<accession>B3QUE7</accession>
<dbReference type="AlphaFoldDB" id="B3QUE7"/>
<dbReference type="SMART" id="SM00986">
    <property type="entry name" value="UDG"/>
    <property type="match status" value="1"/>
</dbReference>
<dbReference type="InterPro" id="IPR005273">
    <property type="entry name" value="Ura-DNA_glyco_family4"/>
</dbReference>
<evidence type="ECO:0000256" key="7">
    <source>
        <dbReference type="ARBA" id="ARBA00022763"/>
    </source>
</evidence>
<evidence type="ECO:0000256" key="4">
    <source>
        <dbReference type="ARBA" id="ARBA00019403"/>
    </source>
</evidence>
<evidence type="ECO:0000256" key="10">
    <source>
        <dbReference type="ARBA" id="ARBA00023014"/>
    </source>
</evidence>
<comment type="similarity">
    <text evidence="2">Belongs to the uracil-DNA glycosylase (UDG) superfamily. Type 4 (UDGa) family.</text>
</comment>
<protein>
    <recommendedName>
        <fullName evidence="4">Type-4 uracil-DNA glycosylase</fullName>
        <ecNumber evidence="3">3.2.2.27</ecNumber>
    </recommendedName>
</protein>
<feature type="domain" description="Uracil-DNA glycosylase-like" evidence="12">
    <location>
        <begin position="51"/>
        <end position="197"/>
    </location>
</feature>
<proteinExistence type="inferred from homology"/>
<dbReference type="PANTHER" id="PTHR33693">
    <property type="entry name" value="TYPE-5 URACIL-DNA GLYCOSYLASE"/>
    <property type="match status" value="1"/>
</dbReference>
<dbReference type="GO" id="GO:0051539">
    <property type="term" value="F:4 iron, 4 sulfur cluster binding"/>
    <property type="evidence" value="ECO:0007669"/>
    <property type="project" value="UniProtKB-KW"/>
</dbReference>
<reference evidence="13 14" key="1">
    <citation type="submission" date="2008-06" db="EMBL/GenBank/DDBJ databases">
        <title>Complete sequence of Chloroherpeton thalassium ATCC 35110.</title>
        <authorList>
            <consortium name="US DOE Joint Genome Institute"/>
            <person name="Lucas S."/>
            <person name="Copeland A."/>
            <person name="Lapidus A."/>
            <person name="Glavina del Rio T."/>
            <person name="Dalin E."/>
            <person name="Tice H."/>
            <person name="Bruce D."/>
            <person name="Goodwin L."/>
            <person name="Pitluck S."/>
            <person name="Schmutz J."/>
            <person name="Larimer F."/>
            <person name="Land M."/>
            <person name="Hauser L."/>
            <person name="Kyrpides N."/>
            <person name="Mikhailova N."/>
            <person name="Liu Z."/>
            <person name="Li T."/>
            <person name="Zhao F."/>
            <person name="Overmann J."/>
            <person name="Bryant D.A."/>
            <person name="Richardson P."/>
        </authorList>
    </citation>
    <scope>NUCLEOTIDE SEQUENCE [LARGE SCALE GENOMIC DNA]</scope>
    <source>
        <strain evidence="14">ATCC 35110 / GB-78</strain>
    </source>
</reference>
<dbReference type="STRING" id="517418.Ctha_1942"/>
<dbReference type="GO" id="GO:0004844">
    <property type="term" value="F:uracil DNA N-glycosylase activity"/>
    <property type="evidence" value="ECO:0007669"/>
    <property type="project" value="UniProtKB-EC"/>
</dbReference>
<dbReference type="GO" id="GO:0006281">
    <property type="term" value="P:DNA repair"/>
    <property type="evidence" value="ECO:0007669"/>
    <property type="project" value="UniProtKB-KW"/>
</dbReference>
<keyword evidence="5" id="KW-0004">4Fe-4S</keyword>
<sequence length="208" mass="23705">MQGDLFDNAEQSEPLSPEEALQKYKTLSALYDATKDCKKCQLGELRTKYVFGEGNERAKLVLIGEAPGADEDAQGRPFVGRSGQLLTKIMEAIHFSREEIYICNILKCRPPNNREPQADEVAACLPHLYRQLEIIKPKIILALGRVAANVLLENKQSMSAMRGKVIKWRNSDVFVTYHPAALLRNPNWKRLCWEDVQALKRHYDEKHA</sequence>
<dbReference type="SMART" id="SM00987">
    <property type="entry name" value="UreE_C"/>
    <property type="match status" value="1"/>
</dbReference>
<dbReference type="Proteomes" id="UP000001208">
    <property type="component" value="Chromosome"/>
</dbReference>
<evidence type="ECO:0000259" key="12">
    <source>
        <dbReference type="SMART" id="SM00986"/>
    </source>
</evidence>
<dbReference type="HOGENOM" id="CLU_044815_1_3_10"/>
<evidence type="ECO:0000256" key="6">
    <source>
        <dbReference type="ARBA" id="ARBA00022723"/>
    </source>
</evidence>
<comment type="catalytic activity">
    <reaction evidence="1">
        <text>Hydrolyzes single-stranded DNA or mismatched double-stranded DNA and polynucleotides, releasing free uracil.</text>
        <dbReference type="EC" id="3.2.2.27"/>
    </reaction>
</comment>
<evidence type="ECO:0000256" key="2">
    <source>
        <dbReference type="ARBA" id="ARBA00006521"/>
    </source>
</evidence>
<dbReference type="EC" id="3.2.2.27" evidence="3"/>
<dbReference type="RefSeq" id="WP_012500479.1">
    <property type="nucleotide sequence ID" value="NC_011026.1"/>
</dbReference>
<dbReference type="Gene3D" id="3.40.470.10">
    <property type="entry name" value="Uracil-DNA glycosylase-like domain"/>
    <property type="match status" value="1"/>
</dbReference>
<dbReference type="EMBL" id="CP001100">
    <property type="protein sequence ID" value="ACF14396.1"/>
    <property type="molecule type" value="Genomic_DNA"/>
</dbReference>
<evidence type="ECO:0000256" key="5">
    <source>
        <dbReference type="ARBA" id="ARBA00022485"/>
    </source>
</evidence>
<organism evidence="13 14">
    <name type="scientific">Chloroherpeton thalassium (strain ATCC 35110 / GB-78)</name>
    <dbReference type="NCBI Taxonomy" id="517418"/>
    <lineage>
        <taxon>Bacteria</taxon>
        <taxon>Pseudomonadati</taxon>
        <taxon>Chlorobiota</taxon>
        <taxon>Chlorobiia</taxon>
        <taxon>Chlorobiales</taxon>
        <taxon>Chloroherpetonaceae</taxon>
        <taxon>Chloroherpeton</taxon>
    </lineage>
</organism>
<evidence type="ECO:0000256" key="9">
    <source>
        <dbReference type="ARBA" id="ARBA00023004"/>
    </source>
</evidence>
<name>B3QUE7_CHLT3</name>
<keyword evidence="6" id="KW-0479">Metal-binding</keyword>
<keyword evidence="8" id="KW-0378">Hydrolase</keyword>
<evidence type="ECO:0000256" key="11">
    <source>
        <dbReference type="ARBA" id="ARBA00023204"/>
    </source>
</evidence>
<dbReference type="SUPFAM" id="SSF52141">
    <property type="entry name" value="Uracil-DNA glycosylase-like"/>
    <property type="match status" value="1"/>
</dbReference>
<evidence type="ECO:0000313" key="13">
    <source>
        <dbReference type="EMBL" id="ACF14396.1"/>
    </source>
</evidence>
<dbReference type="NCBIfam" id="TIGR00758">
    <property type="entry name" value="UDG_fam4"/>
    <property type="match status" value="1"/>
</dbReference>
<evidence type="ECO:0000313" key="14">
    <source>
        <dbReference type="Proteomes" id="UP000001208"/>
    </source>
</evidence>
<dbReference type="InterPro" id="IPR036895">
    <property type="entry name" value="Uracil-DNA_glycosylase-like_sf"/>
</dbReference>
<keyword evidence="7" id="KW-0227">DNA damage</keyword>
<dbReference type="InterPro" id="IPR051536">
    <property type="entry name" value="UDG_Type-4/5"/>
</dbReference>
<dbReference type="OrthoDB" id="5290748at2"/>
<dbReference type="CDD" id="cd10030">
    <property type="entry name" value="UDG-F4_TTUDGA_SPO1dp_like"/>
    <property type="match status" value="1"/>
</dbReference>